<dbReference type="EMBL" id="DTAU01000082">
    <property type="protein sequence ID" value="HFQ78872.1"/>
    <property type="molecule type" value="Genomic_DNA"/>
</dbReference>
<evidence type="ECO:0000259" key="1">
    <source>
        <dbReference type="Pfam" id="PF13175"/>
    </source>
</evidence>
<dbReference type="Pfam" id="PF13175">
    <property type="entry name" value="AAA_15"/>
    <property type="match status" value="1"/>
</dbReference>
<dbReference type="PANTHER" id="PTHR43581:SF2">
    <property type="entry name" value="EXCINUCLEASE ATPASE SUBUNIT"/>
    <property type="match status" value="1"/>
</dbReference>
<comment type="caution">
    <text evidence="3">The sequence shown here is derived from an EMBL/GenBank/DDBJ whole genome shotgun (WGS) entry which is preliminary data.</text>
</comment>
<organism evidence="3">
    <name type="scientific">Ignisphaera aggregans</name>
    <dbReference type="NCBI Taxonomy" id="334771"/>
    <lineage>
        <taxon>Archaea</taxon>
        <taxon>Thermoproteota</taxon>
        <taxon>Thermoprotei</taxon>
        <taxon>Desulfurococcales</taxon>
        <taxon>Desulfurococcaceae</taxon>
        <taxon>Ignisphaera</taxon>
    </lineage>
</organism>
<evidence type="ECO:0000313" key="3">
    <source>
        <dbReference type="EMBL" id="HGT98471.1"/>
    </source>
</evidence>
<dbReference type="InterPro" id="IPR027417">
    <property type="entry name" value="P-loop_NTPase"/>
</dbReference>
<evidence type="ECO:0000313" key="2">
    <source>
        <dbReference type="EMBL" id="HFQ78872.1"/>
    </source>
</evidence>
<dbReference type="InterPro" id="IPR051396">
    <property type="entry name" value="Bact_Antivir_Def_Nuclease"/>
</dbReference>
<name>A0A7J3MY74_9CREN</name>
<dbReference type="PANTHER" id="PTHR43581">
    <property type="entry name" value="ATP/GTP PHOSPHATASE"/>
    <property type="match status" value="1"/>
</dbReference>
<dbReference type="Gene3D" id="3.40.50.300">
    <property type="entry name" value="P-loop containing nucleotide triphosphate hydrolases"/>
    <property type="match status" value="1"/>
</dbReference>
<dbReference type="SUPFAM" id="SSF52540">
    <property type="entry name" value="P-loop containing nucleoside triphosphate hydrolases"/>
    <property type="match status" value="1"/>
</dbReference>
<proteinExistence type="predicted"/>
<sequence length="460" mass="53201">MSTSNSMPHNLMFIKIKNYALFDDLDLELRPLTIFIGRNMTGKSSLLNLMWMVLSLEPDLEKFREIMIDLGYTRIVDNIIEKAKRGMDIEKEFRELVKLALKVLPKALESNFNKRFRDPFKRYLEVFSRDRDVSIEIGGGVPEESRHILRISYDRVAGVFRIGYIEPHVVLDVADRIGAKVVREILTRSFIGVQRNYVYGFSLDVQTIEEAAIVEHKDVEKILINTIRAITTRIMPPWLSGEDKTIYCINDRTWLIKISVRSWSRAEEHMLTYLERAFIKSYNHLIDLLYNNMVDLDVFRDVLAEIGVDEVSVKISKEYKSLSIRLWNDLELPIEETPSSIRGIIPTLLALASKATPVVIIEDPEIHLNPSAVHALGRAIIKAVKMMNKYVIISTHNIDLLTNFVKASKHGYDIHRESDDEILSPEVIALYLFKYDRDIKKINIKRIDILQEGLNIKELM</sequence>
<dbReference type="EMBL" id="DTDH01000101">
    <property type="protein sequence ID" value="HGT98471.1"/>
    <property type="molecule type" value="Genomic_DNA"/>
</dbReference>
<accession>A0A7J3MY74</accession>
<protein>
    <submittedName>
        <fullName evidence="3">DUF2813 domain-containing protein</fullName>
    </submittedName>
</protein>
<dbReference type="InterPro" id="IPR041685">
    <property type="entry name" value="AAA_GajA/Old/RecF-like"/>
</dbReference>
<gene>
    <name evidence="2" type="ORF">ENT99_04110</name>
    <name evidence="3" type="ORF">ENU64_03480</name>
</gene>
<feature type="domain" description="Endonuclease GajA/Old nuclease/RecF-like AAA" evidence="1">
    <location>
        <begin position="13"/>
        <end position="97"/>
    </location>
</feature>
<dbReference type="AlphaFoldDB" id="A0A7J3MY74"/>
<reference evidence="3" key="1">
    <citation type="journal article" date="2020" name="mSystems">
        <title>Genome- and Community-Level Interaction Insights into Carbon Utilization and Element Cycling Functions of Hydrothermarchaeota in Hydrothermal Sediment.</title>
        <authorList>
            <person name="Zhou Z."/>
            <person name="Liu Y."/>
            <person name="Xu W."/>
            <person name="Pan J."/>
            <person name="Luo Z.H."/>
            <person name="Li M."/>
        </authorList>
    </citation>
    <scope>NUCLEOTIDE SEQUENCE [LARGE SCALE GENOMIC DNA]</scope>
    <source>
        <strain evidence="2">SpSt-629</strain>
        <strain evidence="3">SpSt-688</strain>
    </source>
</reference>